<feature type="transmembrane region" description="Helical" evidence="1">
    <location>
        <begin position="42"/>
        <end position="68"/>
    </location>
</feature>
<keyword evidence="1" id="KW-0812">Transmembrane</keyword>
<name>A0A150ILC3_9EURY</name>
<evidence type="ECO:0000313" key="8">
    <source>
        <dbReference type="Proteomes" id="UP000092401"/>
    </source>
</evidence>
<dbReference type="PROSITE" id="PS50113">
    <property type="entry name" value="PAC"/>
    <property type="match status" value="1"/>
</dbReference>
<proteinExistence type="predicted"/>
<dbReference type="PANTHER" id="PTHR44757:SF2">
    <property type="entry name" value="BIOFILM ARCHITECTURE MAINTENANCE PROTEIN MBAA"/>
    <property type="match status" value="1"/>
</dbReference>
<gene>
    <name evidence="4" type="ORF">APG10_00519</name>
    <name evidence="5" type="ORF">APG11_00638</name>
    <name evidence="6" type="ORF">APG12_00791</name>
</gene>
<dbReference type="EMBL" id="LNGF01000011">
    <property type="protein sequence ID" value="KYC48068.1"/>
    <property type="molecule type" value="Genomic_DNA"/>
</dbReference>
<dbReference type="Pfam" id="PF13426">
    <property type="entry name" value="PAS_9"/>
    <property type="match status" value="1"/>
</dbReference>
<dbReference type="Proteomes" id="UP000092403">
    <property type="component" value="Unassembled WGS sequence"/>
</dbReference>
<dbReference type="Gene3D" id="3.30.450.20">
    <property type="entry name" value="PAS domain"/>
    <property type="match status" value="1"/>
</dbReference>
<dbReference type="InterPro" id="IPR035965">
    <property type="entry name" value="PAS-like_dom_sf"/>
</dbReference>
<sequence length="279" mass="32264">MGQSDKNVSFGNPLIIVSIYFVIGILWILFSDFFLASYVNNISSLIIFQTFKGILFIFMTSLVIYYLINRGFNRIKYSQEVMSEAEKKHKIILDTVGDIIVYVDKYGKILDINKRVEIKLGYKKDELIGKSFMDIGIIDVKYVPVLAKMFRQGINNKSSVNVELELKHKEGSHITVEANNKFIIDNGEVVGAVTAFRDITERKKALVQIENNIEHFAHLIDHIRNPLAILHTFTQVRINDPEIKDNLLIQIDRIDEIIKQLDEGWMNTEDTKKFLKDYK</sequence>
<organism evidence="4 8">
    <name type="scientific">Candidatus Methanofastidiosum methylothiophilum</name>
    <dbReference type="NCBI Taxonomy" id="1705564"/>
    <lineage>
        <taxon>Archaea</taxon>
        <taxon>Methanobacteriati</taxon>
        <taxon>Methanobacteriota</taxon>
        <taxon>Stenosarchaea group</taxon>
        <taxon>Candidatus Methanofastidiosia</taxon>
        <taxon>Candidatus Methanofastidiosales</taxon>
        <taxon>Candidatus Methanofastidiosaceae</taxon>
        <taxon>Candidatus Methanofastidiosum</taxon>
    </lineage>
</organism>
<keyword evidence="4" id="KW-0418">Kinase</keyword>
<evidence type="ECO:0000313" key="7">
    <source>
        <dbReference type="Proteomes" id="UP000091929"/>
    </source>
</evidence>
<dbReference type="InterPro" id="IPR052155">
    <property type="entry name" value="Biofilm_reg_signaling"/>
</dbReference>
<keyword evidence="1" id="KW-0472">Membrane</keyword>
<evidence type="ECO:0000313" key="6">
    <source>
        <dbReference type="EMBL" id="KYC50459.1"/>
    </source>
</evidence>
<feature type="domain" description="PAS" evidence="2">
    <location>
        <begin position="85"/>
        <end position="157"/>
    </location>
</feature>
<accession>A0A150IT71</accession>
<reference evidence="7 8" key="1">
    <citation type="journal article" date="2016" name="ISME J.">
        <title>Chasing the elusive Euryarchaeota class WSA2: genomes reveal a uniquely fastidious methyl-reducing methanogen.</title>
        <authorList>
            <person name="Nobu M.K."/>
            <person name="Narihiro T."/>
            <person name="Kuroda K."/>
            <person name="Mei R."/>
            <person name="Liu W.T."/>
        </authorList>
    </citation>
    <scope>NUCLEOTIDE SEQUENCE [LARGE SCALE GENOMIC DNA]</scope>
    <source>
        <strain evidence="4">B03fssc0709_Meth_Bin005</strain>
        <strain evidence="5">B15fssc0709_Meth_Bin003</strain>
        <strain evidence="6">BMIXfssc0709_Meth_Bin006</strain>
    </source>
</reference>
<dbReference type="InterPro" id="IPR000014">
    <property type="entry name" value="PAS"/>
</dbReference>
<dbReference type="EMBL" id="LNJC01000013">
    <property type="protein sequence ID" value="KYC50459.1"/>
    <property type="molecule type" value="Genomic_DNA"/>
</dbReference>
<dbReference type="PROSITE" id="PS50112">
    <property type="entry name" value="PAS"/>
    <property type="match status" value="1"/>
</dbReference>
<evidence type="ECO:0000313" key="4">
    <source>
        <dbReference type="EMBL" id="KYC45811.1"/>
    </source>
</evidence>
<accession>A0A150ILC3</accession>
<evidence type="ECO:0000259" key="3">
    <source>
        <dbReference type="PROSITE" id="PS50113"/>
    </source>
</evidence>
<dbReference type="InterPro" id="IPR000700">
    <property type="entry name" value="PAS-assoc_C"/>
</dbReference>
<keyword evidence="1" id="KW-1133">Transmembrane helix</keyword>
<dbReference type="NCBIfam" id="TIGR00229">
    <property type="entry name" value="sensory_box"/>
    <property type="match status" value="1"/>
</dbReference>
<dbReference type="CDD" id="cd00130">
    <property type="entry name" value="PAS"/>
    <property type="match status" value="1"/>
</dbReference>
<evidence type="ECO:0000313" key="5">
    <source>
        <dbReference type="EMBL" id="KYC48068.1"/>
    </source>
</evidence>
<evidence type="ECO:0000259" key="2">
    <source>
        <dbReference type="PROSITE" id="PS50112"/>
    </source>
</evidence>
<dbReference type="Proteomes" id="UP000092401">
    <property type="component" value="Unassembled WGS sequence"/>
</dbReference>
<evidence type="ECO:0000256" key="1">
    <source>
        <dbReference type="SAM" id="Phobius"/>
    </source>
</evidence>
<protein>
    <submittedName>
        <fullName evidence="4">Sensory histidine kinase AtoS</fullName>
    </submittedName>
</protein>
<dbReference type="PANTHER" id="PTHR44757">
    <property type="entry name" value="DIGUANYLATE CYCLASE DGCP"/>
    <property type="match status" value="1"/>
</dbReference>
<dbReference type="GO" id="GO:0016301">
    <property type="term" value="F:kinase activity"/>
    <property type="evidence" value="ECO:0007669"/>
    <property type="project" value="UniProtKB-KW"/>
</dbReference>
<dbReference type="AlphaFoldDB" id="A0A150ILC3"/>
<dbReference type="SMART" id="SM00091">
    <property type="entry name" value="PAS"/>
    <property type="match status" value="1"/>
</dbReference>
<dbReference type="Proteomes" id="UP000091929">
    <property type="component" value="Unassembled WGS sequence"/>
</dbReference>
<dbReference type="EMBL" id="LNGE01000010">
    <property type="protein sequence ID" value="KYC45811.1"/>
    <property type="molecule type" value="Genomic_DNA"/>
</dbReference>
<comment type="caution">
    <text evidence="4">The sequence shown here is derived from an EMBL/GenBank/DDBJ whole genome shotgun (WGS) entry which is preliminary data.</text>
</comment>
<feature type="transmembrane region" description="Helical" evidence="1">
    <location>
        <begin position="12"/>
        <end position="30"/>
    </location>
</feature>
<accession>A0A150IZP7</accession>
<keyword evidence="4" id="KW-0808">Transferase</keyword>
<dbReference type="SUPFAM" id="SSF55785">
    <property type="entry name" value="PYP-like sensor domain (PAS domain)"/>
    <property type="match status" value="1"/>
</dbReference>
<feature type="domain" description="PAC" evidence="3">
    <location>
        <begin position="160"/>
        <end position="211"/>
    </location>
</feature>